<dbReference type="HOGENOM" id="CLU_154734_0_0_1"/>
<protein>
    <submittedName>
        <fullName evidence="1">Uncharacterized protein</fullName>
    </submittedName>
</protein>
<dbReference type="EMBL" id="KN837401">
    <property type="protein sequence ID" value="KIJ25711.1"/>
    <property type="molecule type" value="Genomic_DNA"/>
</dbReference>
<proteinExistence type="predicted"/>
<keyword evidence="2" id="KW-1185">Reference proteome</keyword>
<dbReference type="OrthoDB" id="2800503at2759"/>
<sequence>MTNEEGQIGETDDEILDDIFISVRKLNNGGIILETRTKKTAALIRERKSEFIRKLGERAVVKDRAITIMIEFVPITFKTEKAEDIAIAENDSRLPVGSINSARWIKPESRRREG</sequence>
<name>A0A0C9UJY2_SPHS4</name>
<accession>A0A0C9UJY2</accession>
<evidence type="ECO:0000313" key="2">
    <source>
        <dbReference type="Proteomes" id="UP000054279"/>
    </source>
</evidence>
<reference evidence="1 2" key="1">
    <citation type="submission" date="2014-06" db="EMBL/GenBank/DDBJ databases">
        <title>Evolutionary Origins and Diversification of the Mycorrhizal Mutualists.</title>
        <authorList>
            <consortium name="DOE Joint Genome Institute"/>
            <consortium name="Mycorrhizal Genomics Consortium"/>
            <person name="Kohler A."/>
            <person name="Kuo A."/>
            <person name="Nagy L.G."/>
            <person name="Floudas D."/>
            <person name="Copeland A."/>
            <person name="Barry K.W."/>
            <person name="Cichocki N."/>
            <person name="Veneault-Fourrey C."/>
            <person name="LaButti K."/>
            <person name="Lindquist E.A."/>
            <person name="Lipzen A."/>
            <person name="Lundell T."/>
            <person name="Morin E."/>
            <person name="Murat C."/>
            <person name="Riley R."/>
            <person name="Ohm R."/>
            <person name="Sun H."/>
            <person name="Tunlid A."/>
            <person name="Henrissat B."/>
            <person name="Grigoriev I.V."/>
            <person name="Hibbett D.S."/>
            <person name="Martin F."/>
        </authorList>
    </citation>
    <scope>NUCLEOTIDE SEQUENCE [LARGE SCALE GENOMIC DNA]</scope>
    <source>
        <strain evidence="1 2">SS14</strain>
    </source>
</reference>
<dbReference type="Proteomes" id="UP000054279">
    <property type="component" value="Unassembled WGS sequence"/>
</dbReference>
<dbReference type="AlphaFoldDB" id="A0A0C9UJY2"/>
<organism evidence="1 2">
    <name type="scientific">Sphaerobolus stellatus (strain SS14)</name>
    <dbReference type="NCBI Taxonomy" id="990650"/>
    <lineage>
        <taxon>Eukaryota</taxon>
        <taxon>Fungi</taxon>
        <taxon>Dikarya</taxon>
        <taxon>Basidiomycota</taxon>
        <taxon>Agaricomycotina</taxon>
        <taxon>Agaricomycetes</taxon>
        <taxon>Phallomycetidae</taxon>
        <taxon>Geastrales</taxon>
        <taxon>Sphaerobolaceae</taxon>
        <taxon>Sphaerobolus</taxon>
    </lineage>
</organism>
<evidence type="ECO:0000313" key="1">
    <source>
        <dbReference type="EMBL" id="KIJ25711.1"/>
    </source>
</evidence>
<gene>
    <name evidence="1" type="ORF">M422DRAFT_193125</name>
</gene>